<evidence type="ECO:0000256" key="1">
    <source>
        <dbReference type="ARBA" id="ARBA00022603"/>
    </source>
</evidence>
<dbReference type="PANTHER" id="PTHR33841">
    <property type="entry name" value="DNA METHYLTRANSFERASE YEEA-RELATED"/>
    <property type="match status" value="1"/>
</dbReference>
<dbReference type="EMBL" id="JACRDE010000497">
    <property type="protein sequence ID" value="MBI5251583.1"/>
    <property type="molecule type" value="Genomic_DNA"/>
</dbReference>
<proteinExistence type="predicted"/>
<keyword evidence="2" id="KW-0808">Transferase</keyword>
<gene>
    <name evidence="4" type="ORF">HY912_18995</name>
</gene>
<dbReference type="Proteomes" id="UP000807825">
    <property type="component" value="Unassembled WGS sequence"/>
</dbReference>
<evidence type="ECO:0000313" key="4">
    <source>
        <dbReference type="EMBL" id="MBI5251583.1"/>
    </source>
</evidence>
<evidence type="ECO:0000256" key="2">
    <source>
        <dbReference type="ARBA" id="ARBA00022679"/>
    </source>
</evidence>
<keyword evidence="3" id="KW-0949">S-adenosyl-L-methionine</keyword>
<dbReference type="InterPro" id="IPR050953">
    <property type="entry name" value="N4_N6_ade-DNA_methylase"/>
</dbReference>
<evidence type="ECO:0000256" key="3">
    <source>
        <dbReference type="ARBA" id="ARBA00022691"/>
    </source>
</evidence>
<dbReference type="PANTHER" id="PTHR33841:SF5">
    <property type="entry name" value="DNA METHYLASE (MODIFICATION METHYLASE) (METHYLTRANSFERASE)-RELATED"/>
    <property type="match status" value="1"/>
</dbReference>
<dbReference type="InterPro" id="IPR029063">
    <property type="entry name" value="SAM-dependent_MTases_sf"/>
</dbReference>
<comment type="caution">
    <text evidence="4">The sequence shown here is derived from an EMBL/GenBank/DDBJ whole genome shotgun (WGS) entry which is preliminary data.</text>
</comment>
<accession>A0A9D6V6G5</accession>
<evidence type="ECO:0000313" key="5">
    <source>
        <dbReference type="Proteomes" id="UP000807825"/>
    </source>
</evidence>
<dbReference type="PRINTS" id="PR00507">
    <property type="entry name" value="N12N6MTFRASE"/>
</dbReference>
<dbReference type="SUPFAM" id="SSF53335">
    <property type="entry name" value="S-adenosyl-L-methionine-dependent methyltransferases"/>
    <property type="match status" value="1"/>
</dbReference>
<reference evidence="4" key="1">
    <citation type="submission" date="2020-07" db="EMBL/GenBank/DDBJ databases">
        <title>Huge and variable diversity of episymbiotic CPR bacteria and DPANN archaea in groundwater ecosystems.</title>
        <authorList>
            <person name="He C.Y."/>
            <person name="Keren R."/>
            <person name="Whittaker M."/>
            <person name="Farag I.F."/>
            <person name="Doudna J."/>
            <person name="Cate J.H.D."/>
            <person name="Banfield J.F."/>
        </authorList>
    </citation>
    <scope>NUCLEOTIDE SEQUENCE</scope>
    <source>
        <strain evidence="4">NC_groundwater_1664_Pr3_B-0.1um_52_9</strain>
    </source>
</reference>
<protein>
    <submittedName>
        <fullName evidence="4">Class I SAM-dependent methyltransferase</fullName>
    </submittedName>
</protein>
<organism evidence="4 5">
    <name type="scientific">Desulfomonile tiedjei</name>
    <dbReference type="NCBI Taxonomy" id="2358"/>
    <lineage>
        <taxon>Bacteria</taxon>
        <taxon>Pseudomonadati</taxon>
        <taxon>Thermodesulfobacteriota</taxon>
        <taxon>Desulfomonilia</taxon>
        <taxon>Desulfomonilales</taxon>
        <taxon>Desulfomonilaceae</taxon>
        <taxon>Desulfomonile</taxon>
    </lineage>
</organism>
<keyword evidence="1 4" id="KW-0489">Methyltransferase</keyword>
<dbReference type="GO" id="GO:0008168">
    <property type="term" value="F:methyltransferase activity"/>
    <property type="evidence" value="ECO:0007669"/>
    <property type="project" value="UniProtKB-KW"/>
</dbReference>
<dbReference type="CDD" id="cd02440">
    <property type="entry name" value="AdoMet_MTases"/>
    <property type="match status" value="1"/>
</dbReference>
<dbReference type="AlphaFoldDB" id="A0A9D6V6G5"/>
<name>A0A9D6V6G5_9BACT</name>
<sequence>MGRDLGDFQTPPELVDRILKVLGPVGRLWPRVLEPTCGTGNFITGLLRCGFPPVEIRGFEIQPKHLREAERHLGKQSGVSVDLRNADIFRTNLLTETPWSNSGPLLVLGNPPWVTNSELSSLASNNGPAKTNLRKLAGMAAMTGESNFDLGEALWIKLLSELEAENPTIALLCKMVVARNVLRFAAEQGIPIAKAEIRRIDARKWFGAAVDACLFIVRMGPGSGETTAAVYKDLFSSRPDAILEGSILCGNPTLPLNSTAADGRLSLTWRQGIKHDAVSVMELTQDLSGGWKNRAGACVNVEPEVVYPLLKSSDLFNGRQTRPRRHVIVTQKRIGEATDCLRVTAPMLWDYLQQNKEVFTRRKSSVFKGRPAFAMFGVGDYSFADYKVAVAGFYSTPRFRVVEPVNGKPCMLDDTCYFAACQSAEQASSVADVLNGHACMSFLKSLILTGAKRPVTKAILQRIDSLELFRLHDSNPSGDDQLCRFNPWESR</sequence>
<dbReference type="Gene3D" id="3.40.50.150">
    <property type="entry name" value="Vaccinia Virus protein VP39"/>
    <property type="match status" value="1"/>
</dbReference>
<dbReference type="GO" id="GO:0032259">
    <property type="term" value="P:methylation"/>
    <property type="evidence" value="ECO:0007669"/>
    <property type="project" value="UniProtKB-KW"/>
</dbReference>